<protein>
    <submittedName>
        <fullName evidence="2">Uncharacterized protein</fullName>
    </submittedName>
</protein>
<keyword evidence="3" id="KW-1185">Reference proteome</keyword>
<evidence type="ECO:0000256" key="1">
    <source>
        <dbReference type="SAM" id="MobiDB-lite"/>
    </source>
</evidence>
<feature type="compositionally biased region" description="Acidic residues" evidence="1">
    <location>
        <begin position="19"/>
        <end position="44"/>
    </location>
</feature>
<name>A0A1Q9BWG2_SYMMI</name>
<sequence>MGGVNEFGIPRRKSGPVVLDEEEEDDDAAAAADDDDDDDDDSDGNEIVKSLLAERAWICVAFSLGQPEKTYAGSLSRVPSQQENVAPDSVRAKKNANFGQLPAPPFQGF</sequence>
<comment type="caution">
    <text evidence="2">The sequence shown here is derived from an EMBL/GenBank/DDBJ whole genome shotgun (WGS) entry which is preliminary data.</text>
</comment>
<organism evidence="2 3">
    <name type="scientific">Symbiodinium microadriaticum</name>
    <name type="common">Dinoflagellate</name>
    <name type="synonym">Zooxanthella microadriatica</name>
    <dbReference type="NCBI Taxonomy" id="2951"/>
    <lineage>
        <taxon>Eukaryota</taxon>
        <taxon>Sar</taxon>
        <taxon>Alveolata</taxon>
        <taxon>Dinophyceae</taxon>
        <taxon>Suessiales</taxon>
        <taxon>Symbiodiniaceae</taxon>
        <taxon>Symbiodinium</taxon>
    </lineage>
</organism>
<evidence type="ECO:0000313" key="3">
    <source>
        <dbReference type="Proteomes" id="UP000186817"/>
    </source>
</evidence>
<feature type="region of interest" description="Disordered" evidence="1">
    <location>
        <begin position="73"/>
        <end position="109"/>
    </location>
</feature>
<proteinExistence type="predicted"/>
<reference evidence="2 3" key="1">
    <citation type="submission" date="2016-02" db="EMBL/GenBank/DDBJ databases">
        <title>Genome analysis of coral dinoflagellate symbionts highlights evolutionary adaptations to a symbiotic lifestyle.</title>
        <authorList>
            <person name="Aranda M."/>
            <person name="Li Y."/>
            <person name="Liew Y.J."/>
            <person name="Baumgarten S."/>
            <person name="Simakov O."/>
            <person name="Wilson M."/>
            <person name="Piel J."/>
            <person name="Ashoor H."/>
            <person name="Bougouffa S."/>
            <person name="Bajic V.B."/>
            <person name="Ryu T."/>
            <person name="Ravasi T."/>
            <person name="Bayer T."/>
            <person name="Micklem G."/>
            <person name="Kim H."/>
            <person name="Bhak J."/>
            <person name="Lajeunesse T.C."/>
            <person name="Voolstra C.R."/>
        </authorList>
    </citation>
    <scope>NUCLEOTIDE SEQUENCE [LARGE SCALE GENOMIC DNA]</scope>
    <source>
        <strain evidence="2 3">CCMP2467</strain>
    </source>
</reference>
<evidence type="ECO:0000313" key="2">
    <source>
        <dbReference type="EMBL" id="OLP74995.1"/>
    </source>
</evidence>
<accession>A0A1Q9BWG2</accession>
<feature type="region of interest" description="Disordered" evidence="1">
    <location>
        <begin position="1"/>
        <end position="45"/>
    </location>
</feature>
<dbReference type="Proteomes" id="UP000186817">
    <property type="component" value="Unassembled WGS sequence"/>
</dbReference>
<dbReference type="EMBL" id="LSRX01002928">
    <property type="protein sequence ID" value="OLP74995.1"/>
    <property type="molecule type" value="Genomic_DNA"/>
</dbReference>
<gene>
    <name evidence="2" type="ORF">AK812_SmicGene45295</name>
</gene>
<dbReference type="AlphaFoldDB" id="A0A1Q9BWG2"/>